<accession>A0ABY1QC58</accession>
<name>A0ABY1QC58_9BACT</name>
<comment type="caution">
    <text evidence="1">The sequence shown here is derived from an EMBL/GenBank/DDBJ whole genome shotgun (WGS) entry which is preliminary data.</text>
</comment>
<dbReference type="RefSeq" id="WP_283433553.1">
    <property type="nucleotide sequence ID" value="NZ_FXUG01000008.1"/>
</dbReference>
<sequence>MLQRGTTLRPAIIRIAVDRIAVWVLTRVRADINALTNCTAFRFLKRMMMRPVHAPYMGIR</sequence>
<evidence type="ECO:0000313" key="2">
    <source>
        <dbReference type="Proteomes" id="UP001158067"/>
    </source>
</evidence>
<gene>
    <name evidence="1" type="ORF">SAMN06265222_108188</name>
</gene>
<dbReference type="EMBL" id="FXUG01000008">
    <property type="protein sequence ID" value="SMP64231.1"/>
    <property type="molecule type" value="Genomic_DNA"/>
</dbReference>
<evidence type="ECO:0008006" key="3">
    <source>
        <dbReference type="Google" id="ProtNLM"/>
    </source>
</evidence>
<organism evidence="1 2">
    <name type="scientific">Neorhodopirellula lusitana</name>
    <dbReference type="NCBI Taxonomy" id="445327"/>
    <lineage>
        <taxon>Bacteria</taxon>
        <taxon>Pseudomonadati</taxon>
        <taxon>Planctomycetota</taxon>
        <taxon>Planctomycetia</taxon>
        <taxon>Pirellulales</taxon>
        <taxon>Pirellulaceae</taxon>
        <taxon>Neorhodopirellula</taxon>
    </lineage>
</organism>
<evidence type="ECO:0000313" key="1">
    <source>
        <dbReference type="EMBL" id="SMP64231.1"/>
    </source>
</evidence>
<proteinExistence type="predicted"/>
<reference evidence="1 2" key="1">
    <citation type="submission" date="2017-05" db="EMBL/GenBank/DDBJ databases">
        <authorList>
            <person name="Varghese N."/>
            <person name="Submissions S."/>
        </authorList>
    </citation>
    <scope>NUCLEOTIDE SEQUENCE [LARGE SCALE GENOMIC DNA]</scope>
    <source>
        <strain evidence="1 2">DSM 25457</strain>
    </source>
</reference>
<protein>
    <recommendedName>
        <fullName evidence="3">Transposase</fullName>
    </recommendedName>
</protein>
<keyword evidence="2" id="KW-1185">Reference proteome</keyword>
<dbReference type="Proteomes" id="UP001158067">
    <property type="component" value="Unassembled WGS sequence"/>
</dbReference>